<reference evidence="3 4" key="1">
    <citation type="submission" date="2023-03" db="EMBL/GenBank/DDBJ databases">
        <authorList>
            <person name="Shen W."/>
            <person name="Cai J."/>
        </authorList>
    </citation>
    <scope>NUCLEOTIDE SEQUENCE [LARGE SCALE GENOMIC DNA]</scope>
    <source>
        <strain evidence="3 4">B101</strain>
    </source>
</reference>
<dbReference type="InterPro" id="IPR036812">
    <property type="entry name" value="NAD(P)_OxRdtase_dom_sf"/>
</dbReference>
<dbReference type="InterPro" id="IPR020471">
    <property type="entry name" value="AKR"/>
</dbReference>
<evidence type="ECO:0000256" key="1">
    <source>
        <dbReference type="ARBA" id="ARBA00023002"/>
    </source>
</evidence>
<keyword evidence="4" id="KW-1185">Reference proteome</keyword>
<accession>A0ABU3FLZ3</accession>
<dbReference type="InterPro" id="IPR023210">
    <property type="entry name" value="NADP_OxRdtase_dom"/>
</dbReference>
<comment type="caution">
    <text evidence="3">The sequence shown here is derived from an EMBL/GenBank/DDBJ whole genome shotgun (WGS) entry which is preliminary data.</text>
</comment>
<dbReference type="Proteomes" id="UP001265301">
    <property type="component" value="Unassembled WGS sequence"/>
</dbReference>
<dbReference type="Pfam" id="PF00248">
    <property type="entry name" value="Aldo_ket_red"/>
    <property type="match status" value="1"/>
</dbReference>
<keyword evidence="1" id="KW-0560">Oxidoreductase</keyword>
<protein>
    <submittedName>
        <fullName evidence="3">Aldo/keto reductase</fullName>
    </submittedName>
</protein>
<dbReference type="SUPFAM" id="SSF51430">
    <property type="entry name" value="NAD(P)-linked oxidoreductase"/>
    <property type="match status" value="1"/>
</dbReference>
<gene>
    <name evidence="3" type="ORF">P7H59_00865</name>
</gene>
<dbReference type="InterPro" id="IPR050523">
    <property type="entry name" value="AKR_Detox_Biosynth"/>
</dbReference>
<name>A0ABU3FLZ3_9ENTE</name>
<sequence>MDYVRFGNTGMEVSQLCLGTMGFGDPNSGFHEWVLEEAESIPVIKRAIDVGINFFDTANIYSYGASEKILGKTLKEYAKREEIVVATKAYMKMKQAPNSGGLSRKALFYQVEQSLKRLQMDYIDLYIIHRWDYNTPIEETMEALHDLVKSGKVRYIGASAMYAWQFAKAQAVAEKYGWTKFVSMQNQLNLLYREEEREMLPLCEDQKIAVTPYSPLAAGRLTRDWTATTKRFLTDKTAQSKYDTTENQDRMIVERVAEVAEKYQVTRAQVSLAWLLQKKQVVAPIIGATKESHLIDALPALELKLTKEEVHYLEEIYQPHRVVGAI</sequence>
<dbReference type="PANTHER" id="PTHR43364:SF4">
    <property type="entry name" value="NAD(P)-LINKED OXIDOREDUCTASE SUPERFAMILY PROTEIN"/>
    <property type="match status" value="1"/>
</dbReference>
<organism evidence="3 4">
    <name type="scientific">Enterococcus viikkiensis</name>
    <dbReference type="NCBI Taxonomy" id="930854"/>
    <lineage>
        <taxon>Bacteria</taxon>
        <taxon>Bacillati</taxon>
        <taxon>Bacillota</taxon>
        <taxon>Bacilli</taxon>
        <taxon>Lactobacillales</taxon>
        <taxon>Enterococcaceae</taxon>
        <taxon>Enterococcus</taxon>
    </lineage>
</organism>
<proteinExistence type="predicted"/>
<evidence type="ECO:0000259" key="2">
    <source>
        <dbReference type="Pfam" id="PF00248"/>
    </source>
</evidence>
<evidence type="ECO:0000313" key="3">
    <source>
        <dbReference type="EMBL" id="MDT2826995.1"/>
    </source>
</evidence>
<dbReference type="EMBL" id="JARQBN010000001">
    <property type="protein sequence ID" value="MDT2826995.1"/>
    <property type="molecule type" value="Genomic_DNA"/>
</dbReference>
<dbReference type="RefSeq" id="WP_311818238.1">
    <property type="nucleotide sequence ID" value="NZ_JARQBN010000001.1"/>
</dbReference>
<evidence type="ECO:0000313" key="4">
    <source>
        <dbReference type="Proteomes" id="UP001265301"/>
    </source>
</evidence>
<dbReference type="Gene3D" id="3.20.20.100">
    <property type="entry name" value="NADP-dependent oxidoreductase domain"/>
    <property type="match status" value="1"/>
</dbReference>
<feature type="domain" description="NADP-dependent oxidoreductase" evidence="2">
    <location>
        <begin position="16"/>
        <end position="317"/>
    </location>
</feature>
<dbReference type="PANTHER" id="PTHR43364">
    <property type="entry name" value="NADH-SPECIFIC METHYLGLYOXAL REDUCTASE-RELATED"/>
    <property type="match status" value="1"/>
</dbReference>
<dbReference type="CDD" id="cd19079">
    <property type="entry name" value="AKR_EcYajO-like"/>
    <property type="match status" value="1"/>
</dbReference>
<dbReference type="PRINTS" id="PR00069">
    <property type="entry name" value="ALDKETRDTASE"/>
</dbReference>